<evidence type="ECO:0000313" key="2">
    <source>
        <dbReference type="Proteomes" id="UP000613743"/>
    </source>
</evidence>
<proteinExistence type="predicted"/>
<sequence length="195" mass="20925">MKHKLLTAMMLGSIALTGCGTDDPEIIEEPVVVDPPQPPVVVDPPQPPVVVTPPVEVTTIEADEALAINLTLTSYDSASGTLLFDLKDDDGLAITNAKDYDIAFMGFPDPNEKSSKPKAWKRWHVAHVYHCQSSDEAECQGNLSETATKGSYAFNATDLDLMTDDPAKAVKSYLVGISIKGAQATNVVELNKPTI</sequence>
<accession>A0A917NE58</accession>
<dbReference type="PROSITE" id="PS51257">
    <property type="entry name" value="PROKAR_LIPOPROTEIN"/>
    <property type="match status" value="1"/>
</dbReference>
<protein>
    <submittedName>
        <fullName evidence="1">Lipoprotein</fullName>
    </submittedName>
</protein>
<dbReference type="RefSeq" id="WP_188922745.1">
    <property type="nucleotide sequence ID" value="NZ_BMPZ01000013.1"/>
</dbReference>
<reference evidence="1" key="1">
    <citation type="journal article" date="2014" name="Int. J. Syst. Evol. Microbiol.">
        <title>Complete genome sequence of Corynebacterium casei LMG S-19264T (=DSM 44701T), isolated from a smear-ripened cheese.</title>
        <authorList>
            <consortium name="US DOE Joint Genome Institute (JGI-PGF)"/>
            <person name="Walter F."/>
            <person name="Albersmeier A."/>
            <person name="Kalinowski J."/>
            <person name="Ruckert C."/>
        </authorList>
    </citation>
    <scope>NUCLEOTIDE SEQUENCE</scope>
    <source>
        <strain evidence="1">JCM 30804</strain>
    </source>
</reference>
<reference evidence="1" key="2">
    <citation type="submission" date="2020-09" db="EMBL/GenBank/DDBJ databases">
        <authorList>
            <person name="Sun Q."/>
            <person name="Ohkuma M."/>
        </authorList>
    </citation>
    <scope>NUCLEOTIDE SEQUENCE</scope>
    <source>
        <strain evidence="1">JCM 30804</strain>
    </source>
</reference>
<gene>
    <name evidence="1" type="ORF">GCM10009332_31570</name>
</gene>
<comment type="caution">
    <text evidence="1">The sequence shown here is derived from an EMBL/GenBank/DDBJ whole genome shotgun (WGS) entry which is preliminary data.</text>
</comment>
<dbReference type="EMBL" id="BMPZ01000013">
    <property type="protein sequence ID" value="GGI91960.1"/>
    <property type="molecule type" value="Genomic_DNA"/>
</dbReference>
<evidence type="ECO:0000313" key="1">
    <source>
        <dbReference type="EMBL" id="GGI91960.1"/>
    </source>
</evidence>
<dbReference type="Proteomes" id="UP000613743">
    <property type="component" value="Unassembled WGS sequence"/>
</dbReference>
<organism evidence="1 2">
    <name type="scientific">Shewanella gelidii</name>
    <dbReference type="NCBI Taxonomy" id="1642821"/>
    <lineage>
        <taxon>Bacteria</taxon>
        <taxon>Pseudomonadati</taxon>
        <taxon>Pseudomonadota</taxon>
        <taxon>Gammaproteobacteria</taxon>
        <taxon>Alteromonadales</taxon>
        <taxon>Shewanellaceae</taxon>
        <taxon>Shewanella</taxon>
    </lineage>
</organism>
<dbReference type="AlphaFoldDB" id="A0A917NE58"/>
<name>A0A917NE58_9GAMM</name>
<keyword evidence="1" id="KW-0449">Lipoprotein</keyword>
<keyword evidence="2" id="KW-1185">Reference proteome</keyword>